<dbReference type="PANTHER" id="PTHR30329">
    <property type="entry name" value="STATOR ELEMENT OF FLAGELLAR MOTOR COMPLEX"/>
    <property type="match status" value="1"/>
</dbReference>
<dbReference type="SUPFAM" id="SSF48452">
    <property type="entry name" value="TPR-like"/>
    <property type="match status" value="1"/>
</dbReference>
<evidence type="ECO:0000256" key="2">
    <source>
        <dbReference type="ARBA" id="ARBA00023136"/>
    </source>
</evidence>
<dbReference type="OrthoDB" id="1488841at2"/>
<name>A0A316DM32_9BACT</name>
<dbReference type="PRINTS" id="PR01021">
    <property type="entry name" value="OMPADOMAIN"/>
</dbReference>
<dbReference type="InterPro" id="IPR006664">
    <property type="entry name" value="OMP_bac"/>
</dbReference>
<protein>
    <submittedName>
        <fullName evidence="7">Outer membrane protein OmpA-like peptidoglycan-associated protein</fullName>
    </submittedName>
</protein>
<evidence type="ECO:0000313" key="7">
    <source>
        <dbReference type="EMBL" id="PWK18766.1"/>
    </source>
</evidence>
<evidence type="ECO:0000259" key="6">
    <source>
        <dbReference type="PROSITE" id="PS51123"/>
    </source>
</evidence>
<feature type="signal peptide" evidence="5">
    <location>
        <begin position="1"/>
        <end position="23"/>
    </location>
</feature>
<dbReference type="Gene3D" id="1.25.40.10">
    <property type="entry name" value="Tetratricopeptide repeat domain"/>
    <property type="match status" value="1"/>
</dbReference>
<dbReference type="Pfam" id="PF13620">
    <property type="entry name" value="CarboxypepD_reg"/>
    <property type="match status" value="1"/>
</dbReference>
<keyword evidence="8" id="KW-1185">Reference proteome</keyword>
<dbReference type="Gene3D" id="3.30.1330.60">
    <property type="entry name" value="OmpA-like domain"/>
    <property type="match status" value="1"/>
</dbReference>
<dbReference type="PANTHER" id="PTHR30329:SF21">
    <property type="entry name" value="LIPOPROTEIN YIAD-RELATED"/>
    <property type="match status" value="1"/>
</dbReference>
<proteinExistence type="predicted"/>
<keyword evidence="5" id="KW-0732">Signal</keyword>
<comment type="subcellular location">
    <subcellularLocation>
        <location evidence="1">Cell outer membrane</location>
    </subcellularLocation>
</comment>
<dbReference type="RefSeq" id="WP_109744718.1">
    <property type="nucleotide sequence ID" value="NZ_QGGO01000029.1"/>
</dbReference>
<dbReference type="InterPro" id="IPR011659">
    <property type="entry name" value="WD40"/>
</dbReference>
<keyword evidence="2 4" id="KW-0472">Membrane</keyword>
<evidence type="ECO:0000313" key="8">
    <source>
        <dbReference type="Proteomes" id="UP000245489"/>
    </source>
</evidence>
<dbReference type="AlphaFoldDB" id="A0A316DM32"/>
<comment type="caution">
    <text evidence="7">The sequence shown here is derived from an EMBL/GenBank/DDBJ whole genome shotgun (WGS) entry which is preliminary data.</text>
</comment>
<organism evidence="7 8">
    <name type="scientific">Arcicella aurantiaca</name>
    <dbReference type="NCBI Taxonomy" id="591202"/>
    <lineage>
        <taxon>Bacteria</taxon>
        <taxon>Pseudomonadati</taxon>
        <taxon>Bacteroidota</taxon>
        <taxon>Cytophagia</taxon>
        <taxon>Cytophagales</taxon>
        <taxon>Flectobacillaceae</taxon>
        <taxon>Arcicella</taxon>
    </lineage>
</organism>
<dbReference type="Pfam" id="PF07676">
    <property type="entry name" value="PD40"/>
    <property type="match status" value="1"/>
</dbReference>
<sequence>MINLKKTGLMLMLALLVVAQTFAQSLKDAEYEFSKMSYLNAAEMFEQVLKGKLSDSEKQSARLKLAYAYRQIRDTQNAERVYRELISGGSELSGDASKAYLYYAQALASNGKYKDAQDAYEKYSKVEAADKRSGGFQKLYKNVESLNKNATCYKVDYLSINSDKADFSPMYYKNGLVFNSGRTEGTGLKRVFCWDNSRFLDMYYLSDISQLTSSAAGLGGADANKIKSRSTERTVGSDEYTAPTANDTRTVGTFGGTNIYQGYGYSETPATKTSVFSKSLNTKYHEGPMTFTSDGKKVIFTRNNFNNGKFKTSSDKINKLKIYTGDDKGVGQWGNIKEVPFNSDEYSTGHPSLTKDDKLMYFVSDMPGGFGGTDVYVVQYNGGSFGTPVNLGPEINTAGNEMFPYVDERGNLYFSSDGHPGLGDLDIFYAQLTDGSKLKGKIKNLGTPVNSSKDDFGFIADGERKAGYLSSNRKRGGTDDDIYRFTRECDEKPDCQEIQVIVYDVESKMPLDNADVAIIVDGNTEMKKTDSNGTFKVCLEEGKDYEFKASREGYVSNTVNFSTKTETDQTTLDIPLSRVKEVVADSTANAGTTTTDGSSTVATTTDGGTVVDGATQGYQGTTGNAIPCPATKTIRGRVTANKDKRPLSGVNVTLKNECDGSVQSFVTGEDGRYQFDICEGCDYSIEAAKENFGSRGNKIKKLGKGGPKNINANLSMFEEGDVVTIENIYYDYGKCNIRPDASRELDKLAIMLKRYKGMRVEIRSHTDSRATTEFNQKVSEGRSQAVKKYLVKRGISASRLEASGYGESQLLNECADGVECTEEQHSANRRTEFKVIQLK</sequence>
<accession>A0A316DM32</accession>
<evidence type="ECO:0000256" key="5">
    <source>
        <dbReference type="SAM" id="SignalP"/>
    </source>
</evidence>
<dbReference type="InterPro" id="IPR006665">
    <property type="entry name" value="OmpA-like"/>
</dbReference>
<dbReference type="InterPro" id="IPR050330">
    <property type="entry name" value="Bact_OuterMem_StrucFunc"/>
</dbReference>
<evidence type="ECO:0000256" key="4">
    <source>
        <dbReference type="PROSITE-ProRule" id="PRU00473"/>
    </source>
</evidence>
<reference evidence="7 8" key="1">
    <citation type="submission" date="2018-05" db="EMBL/GenBank/DDBJ databases">
        <title>Genomic Encyclopedia of Archaeal and Bacterial Type Strains, Phase II (KMG-II): from individual species to whole genera.</title>
        <authorList>
            <person name="Goeker M."/>
        </authorList>
    </citation>
    <scope>NUCLEOTIDE SEQUENCE [LARGE SCALE GENOMIC DNA]</scope>
    <source>
        <strain evidence="7 8">DSM 22214</strain>
    </source>
</reference>
<feature type="chain" id="PRO_5016336277" evidence="5">
    <location>
        <begin position="24"/>
        <end position="839"/>
    </location>
</feature>
<feature type="domain" description="OmpA-like" evidence="6">
    <location>
        <begin position="717"/>
        <end position="839"/>
    </location>
</feature>
<dbReference type="EMBL" id="QGGO01000029">
    <property type="protein sequence ID" value="PWK18766.1"/>
    <property type="molecule type" value="Genomic_DNA"/>
</dbReference>
<dbReference type="Gene3D" id="2.60.40.1120">
    <property type="entry name" value="Carboxypeptidase-like, regulatory domain"/>
    <property type="match status" value="2"/>
</dbReference>
<dbReference type="SUPFAM" id="SSF82171">
    <property type="entry name" value="DPP6 N-terminal domain-like"/>
    <property type="match status" value="1"/>
</dbReference>
<evidence type="ECO:0000256" key="3">
    <source>
        <dbReference type="ARBA" id="ARBA00023237"/>
    </source>
</evidence>
<evidence type="ECO:0000256" key="1">
    <source>
        <dbReference type="ARBA" id="ARBA00004442"/>
    </source>
</evidence>
<dbReference type="GO" id="GO:0009279">
    <property type="term" value="C:cell outer membrane"/>
    <property type="evidence" value="ECO:0007669"/>
    <property type="project" value="UniProtKB-SubCell"/>
</dbReference>
<dbReference type="Proteomes" id="UP000245489">
    <property type="component" value="Unassembled WGS sequence"/>
</dbReference>
<dbReference type="InterPro" id="IPR008969">
    <property type="entry name" value="CarboxyPept-like_regulatory"/>
</dbReference>
<dbReference type="InterPro" id="IPR011990">
    <property type="entry name" value="TPR-like_helical_dom_sf"/>
</dbReference>
<dbReference type="CDD" id="cd07185">
    <property type="entry name" value="OmpA_C-like"/>
    <property type="match status" value="1"/>
</dbReference>
<dbReference type="SUPFAM" id="SSF103088">
    <property type="entry name" value="OmpA-like"/>
    <property type="match status" value="1"/>
</dbReference>
<gene>
    <name evidence="7" type="ORF">LV89_04054</name>
</gene>
<dbReference type="Pfam" id="PF00691">
    <property type="entry name" value="OmpA"/>
    <property type="match status" value="1"/>
</dbReference>
<dbReference type="SUPFAM" id="SSF49464">
    <property type="entry name" value="Carboxypeptidase regulatory domain-like"/>
    <property type="match status" value="1"/>
</dbReference>
<dbReference type="PROSITE" id="PS51123">
    <property type="entry name" value="OMPA_2"/>
    <property type="match status" value="1"/>
</dbReference>
<keyword evidence="3" id="KW-0998">Cell outer membrane</keyword>
<dbReference type="InterPro" id="IPR036737">
    <property type="entry name" value="OmpA-like_sf"/>
</dbReference>